<dbReference type="PROSITE" id="PS50297">
    <property type="entry name" value="ANK_REP_REGION"/>
    <property type="match status" value="2"/>
</dbReference>
<dbReference type="SMART" id="SM00248">
    <property type="entry name" value="ANK"/>
    <property type="match status" value="6"/>
</dbReference>
<keyword evidence="1" id="KW-0677">Repeat</keyword>
<organism evidence="5 6">
    <name type="scientific">Penicillium canescens</name>
    <dbReference type="NCBI Taxonomy" id="5083"/>
    <lineage>
        <taxon>Eukaryota</taxon>
        <taxon>Fungi</taxon>
        <taxon>Dikarya</taxon>
        <taxon>Ascomycota</taxon>
        <taxon>Pezizomycotina</taxon>
        <taxon>Eurotiomycetes</taxon>
        <taxon>Eurotiomycetidae</taxon>
        <taxon>Eurotiales</taxon>
        <taxon>Aspergillaceae</taxon>
        <taxon>Penicillium</taxon>
    </lineage>
</organism>
<dbReference type="PANTHER" id="PTHR24171:SF8">
    <property type="entry name" value="BRCA1-ASSOCIATED RING DOMAIN PROTEIN 1"/>
    <property type="match status" value="1"/>
</dbReference>
<dbReference type="GO" id="GO:0085020">
    <property type="term" value="P:protein K6-linked ubiquitination"/>
    <property type="evidence" value="ECO:0007669"/>
    <property type="project" value="TreeGrafter"/>
</dbReference>
<sequence length="785" mass="86136">MDPISVSASAIAIATLAAQTCTALSDLRSLCQSLPGRLHAVNNEVADLNLVLFQVSLLIEDRASLPESKVSAIPHLLKQADKQLVEIKDLVCQLTVACRISRIPIFRAHAWQKEQSRLQSLQEEIRTVKANLNIILGASNSQDMTKIRLDIETISTVTLESSQQQVALKDNFLSGLAAVDQRIARVEDMLRTQSHQVQASQFTQVGTSYDMSTARRQRPSPIKKERQPTATRSEGIGIRVTPFAVTCRTGCPCSCHVQQKTTSPALLNRVFGQLFVGYAGLPIFSPKCDLEACRKSRASQVSLEYWFPLGFLSSTIVRFQLGYQPNIGTLLQLDTLRRVPDTAQCISFALNGDIDGLKYLFKNGLASPRDVSTTRGYSVLRWALYGKQYETCEFLIHAGADADYRPIAGSDNSPRNKACHFLLEGGLSGNAVGALRFITKGGFLEDFIDEARFTKIHKIILDLSKLSLEDEIYRNPEDINAVDAMGRTPLAWAAARGDTRAIVTLLSHGADPNIIDVQLSGPLSNAASQGHTVAVRLLLEAGAQTDLYHPSGEKKGSPLNCATRNATDILLLKSLLDFGADVDASGNDGKTALTHAARTDNASFAMLLLEYGADINAISADGSTPLTTAITFNSHNVLRLILDRWHEYSVCPRLKGPNLLQIAALYADPETLRILAATDHLKMKHDNQYTLGDFGNRLRQRPDFTDDLALSFDDLLRVINQVPEPRRERFQSLVDRGSFSCCISRVNSELTDSQKDPESACSADGSFRDALESLPLMTDDSVTME</sequence>
<name>A0AAD6I8Y7_PENCN</name>
<feature type="region of interest" description="Disordered" evidence="4">
    <location>
        <begin position="209"/>
        <end position="232"/>
    </location>
</feature>
<dbReference type="PANTHER" id="PTHR24171">
    <property type="entry name" value="ANKYRIN REPEAT DOMAIN-CONTAINING PROTEIN 39-RELATED"/>
    <property type="match status" value="1"/>
</dbReference>
<reference evidence="5" key="2">
    <citation type="submission" date="2023-01" db="EMBL/GenBank/DDBJ databases">
        <authorList>
            <person name="Petersen C."/>
        </authorList>
    </citation>
    <scope>NUCLEOTIDE SEQUENCE</scope>
    <source>
        <strain evidence="5">IBT 15450</strain>
    </source>
</reference>
<evidence type="ECO:0000256" key="2">
    <source>
        <dbReference type="ARBA" id="ARBA00023043"/>
    </source>
</evidence>
<comment type="caution">
    <text evidence="5">The sequence shown here is derived from an EMBL/GenBank/DDBJ whole genome shotgun (WGS) entry which is preliminary data.</text>
</comment>
<proteinExistence type="predicted"/>
<dbReference type="PROSITE" id="PS50088">
    <property type="entry name" value="ANK_REPEAT"/>
    <property type="match status" value="2"/>
</dbReference>
<evidence type="ECO:0000256" key="3">
    <source>
        <dbReference type="PROSITE-ProRule" id="PRU00023"/>
    </source>
</evidence>
<dbReference type="AlphaFoldDB" id="A0AAD6I8Y7"/>
<keyword evidence="6" id="KW-1185">Reference proteome</keyword>
<keyword evidence="2 3" id="KW-0040">ANK repeat</keyword>
<dbReference type="SUPFAM" id="SSF48403">
    <property type="entry name" value="Ankyrin repeat"/>
    <property type="match status" value="1"/>
</dbReference>
<dbReference type="InterPro" id="IPR036770">
    <property type="entry name" value="Ankyrin_rpt-contain_sf"/>
</dbReference>
<evidence type="ECO:0000313" key="6">
    <source>
        <dbReference type="Proteomes" id="UP001219568"/>
    </source>
</evidence>
<feature type="repeat" description="ANK" evidence="3">
    <location>
        <begin position="588"/>
        <end position="620"/>
    </location>
</feature>
<dbReference type="InterPro" id="IPR002110">
    <property type="entry name" value="Ankyrin_rpt"/>
</dbReference>
<dbReference type="EMBL" id="JAQJZL010000010">
    <property type="protein sequence ID" value="KAJ6035564.1"/>
    <property type="molecule type" value="Genomic_DNA"/>
</dbReference>
<evidence type="ECO:0000313" key="5">
    <source>
        <dbReference type="EMBL" id="KAJ6035564.1"/>
    </source>
</evidence>
<dbReference type="Gene3D" id="1.25.40.20">
    <property type="entry name" value="Ankyrin repeat-containing domain"/>
    <property type="match status" value="1"/>
</dbReference>
<dbReference type="Pfam" id="PF12796">
    <property type="entry name" value="Ank_2"/>
    <property type="match status" value="2"/>
</dbReference>
<feature type="repeat" description="ANK" evidence="3">
    <location>
        <begin position="485"/>
        <end position="517"/>
    </location>
</feature>
<evidence type="ECO:0000256" key="1">
    <source>
        <dbReference type="ARBA" id="ARBA00022737"/>
    </source>
</evidence>
<reference evidence="5" key="1">
    <citation type="journal article" date="2023" name="IMA Fungus">
        <title>Comparative genomic study of the Penicillium genus elucidates a diverse pangenome and 15 lateral gene transfer events.</title>
        <authorList>
            <person name="Petersen C."/>
            <person name="Sorensen T."/>
            <person name="Nielsen M.R."/>
            <person name="Sondergaard T.E."/>
            <person name="Sorensen J.L."/>
            <person name="Fitzpatrick D.A."/>
            <person name="Frisvad J.C."/>
            <person name="Nielsen K.L."/>
        </authorList>
    </citation>
    <scope>NUCLEOTIDE SEQUENCE</scope>
    <source>
        <strain evidence="5">IBT 15450</strain>
    </source>
</reference>
<dbReference type="GO" id="GO:0004842">
    <property type="term" value="F:ubiquitin-protein transferase activity"/>
    <property type="evidence" value="ECO:0007669"/>
    <property type="project" value="TreeGrafter"/>
</dbReference>
<dbReference type="Proteomes" id="UP001219568">
    <property type="component" value="Unassembled WGS sequence"/>
</dbReference>
<gene>
    <name evidence="5" type="ORF">N7460_009739</name>
</gene>
<evidence type="ECO:0000256" key="4">
    <source>
        <dbReference type="SAM" id="MobiDB-lite"/>
    </source>
</evidence>
<protein>
    <submittedName>
        <fullName evidence="5">Ankyrin repeat-containing domain protein</fullName>
    </submittedName>
</protein>
<accession>A0AAD6I8Y7</accession>